<feature type="region of interest" description="Disordered" evidence="1">
    <location>
        <begin position="127"/>
        <end position="197"/>
    </location>
</feature>
<sequence>MSPAKSSTNGSSSTNGKADGNANVNTNGTTNNSDTVSNDKASSSDNNESGANNSESITTSSIGKGENQKLLVQDFMSYLAKEGGIANMTVETKDGRRISAKFEGEIAVPASKDASTSKAAATAAAAAAADISPVKDSKATSENAAEPEPSKQTAVATATATTTATTATTATTTDANTDSATTTTPPTPGLEAFTSKDWSVNYQNKHVEMEVSAVGDTKSSAAGGNASDDSKTSLPPKKRNAGGAVKIEEGGAASSSAEAAAGPDGQPQWNAMSALVDAATVAQQQRDLIAGTTTGQVAGAAAAAGVAFKKKTTKRKPRKIIPEVKEYVDFTQKDILFGRGGRSNHHPGNKAYRTIVTDQQSHYRNCDKNEKTKVAQGIVDYVLTTIGGRFLELDKETQRWFLVPNVVARRKVGQALRENNTEEARAAKRAKYQGKLNSMKGIPEVTTTKPGDSSLSTSGIAPVIAPIAAINDGSNSIVPIAAIPMSIAENNVPAVPMDVIESTDRVEV</sequence>
<feature type="region of interest" description="Disordered" evidence="1">
    <location>
        <begin position="1"/>
        <end position="66"/>
    </location>
</feature>
<feature type="compositionally biased region" description="Low complexity" evidence="1">
    <location>
        <begin position="153"/>
        <end position="184"/>
    </location>
</feature>
<dbReference type="Pfam" id="PF20710">
    <property type="entry name" value="DUF6824"/>
    <property type="match status" value="1"/>
</dbReference>
<dbReference type="InterPro" id="IPR049227">
    <property type="entry name" value="DUF6824"/>
</dbReference>
<dbReference type="InParanoid" id="A0A1E7F6M0"/>
<dbReference type="AlphaFoldDB" id="A0A1E7F6M0"/>
<evidence type="ECO:0000256" key="1">
    <source>
        <dbReference type="SAM" id="MobiDB-lite"/>
    </source>
</evidence>
<dbReference type="KEGG" id="fcy:FRACYDRAFT_241836"/>
<proteinExistence type="predicted"/>
<reference evidence="3 4" key="1">
    <citation type="submission" date="2016-09" db="EMBL/GenBank/DDBJ databases">
        <title>Extensive genetic diversity and differential bi-allelic expression allows diatom success in the polar Southern Ocean.</title>
        <authorList>
            <consortium name="DOE Joint Genome Institute"/>
            <person name="Mock T."/>
            <person name="Otillar R.P."/>
            <person name="Strauss J."/>
            <person name="Dupont C."/>
            <person name="Frickenhaus S."/>
            <person name="Maumus F."/>
            <person name="Mcmullan M."/>
            <person name="Sanges R."/>
            <person name="Schmutz J."/>
            <person name="Toseland A."/>
            <person name="Valas R."/>
            <person name="Veluchamy A."/>
            <person name="Ward B.J."/>
            <person name="Allen A."/>
            <person name="Barry K."/>
            <person name="Falciatore A."/>
            <person name="Ferrante M."/>
            <person name="Fortunato A.E."/>
            <person name="Gloeckner G."/>
            <person name="Gruber A."/>
            <person name="Hipkin R."/>
            <person name="Janech M."/>
            <person name="Kroth P."/>
            <person name="Leese F."/>
            <person name="Lindquist E."/>
            <person name="Lyon B.R."/>
            <person name="Martin J."/>
            <person name="Mayer C."/>
            <person name="Parker M."/>
            <person name="Quesneville H."/>
            <person name="Raymond J."/>
            <person name="Uhlig C."/>
            <person name="Valentin K.U."/>
            <person name="Worden A.Z."/>
            <person name="Armbrust E.V."/>
            <person name="Bowler C."/>
            <person name="Green B."/>
            <person name="Moulton V."/>
            <person name="Van Oosterhout C."/>
            <person name="Grigoriev I."/>
        </authorList>
    </citation>
    <scope>NUCLEOTIDE SEQUENCE [LARGE SCALE GENOMIC DNA]</scope>
    <source>
        <strain evidence="3 4">CCMP1102</strain>
    </source>
</reference>
<feature type="domain" description="DUF6824" evidence="2">
    <location>
        <begin position="334"/>
        <end position="418"/>
    </location>
</feature>
<dbReference type="EMBL" id="KV784361">
    <property type="protein sequence ID" value="OEU13503.1"/>
    <property type="molecule type" value="Genomic_DNA"/>
</dbReference>
<organism evidence="3 4">
    <name type="scientific">Fragilariopsis cylindrus CCMP1102</name>
    <dbReference type="NCBI Taxonomy" id="635003"/>
    <lineage>
        <taxon>Eukaryota</taxon>
        <taxon>Sar</taxon>
        <taxon>Stramenopiles</taxon>
        <taxon>Ochrophyta</taxon>
        <taxon>Bacillariophyta</taxon>
        <taxon>Bacillariophyceae</taxon>
        <taxon>Bacillariophycidae</taxon>
        <taxon>Bacillariales</taxon>
        <taxon>Bacillariaceae</taxon>
        <taxon>Fragilariopsis</taxon>
    </lineage>
</organism>
<dbReference type="Proteomes" id="UP000095751">
    <property type="component" value="Unassembled WGS sequence"/>
</dbReference>
<feature type="region of interest" description="Disordered" evidence="1">
    <location>
        <begin position="249"/>
        <end position="268"/>
    </location>
</feature>
<gene>
    <name evidence="3" type="ORF">FRACYDRAFT_241836</name>
</gene>
<keyword evidence="4" id="KW-1185">Reference proteome</keyword>
<evidence type="ECO:0000313" key="3">
    <source>
        <dbReference type="EMBL" id="OEU13503.1"/>
    </source>
</evidence>
<feature type="compositionally biased region" description="Low complexity" evidence="1">
    <location>
        <begin position="250"/>
        <end position="262"/>
    </location>
</feature>
<feature type="region of interest" description="Disordered" evidence="1">
    <location>
        <begin position="211"/>
        <end position="244"/>
    </location>
</feature>
<protein>
    <recommendedName>
        <fullName evidence="2">DUF6824 domain-containing protein</fullName>
    </recommendedName>
</protein>
<dbReference type="OrthoDB" id="47030at2759"/>
<name>A0A1E7F6M0_9STRA</name>
<evidence type="ECO:0000259" key="2">
    <source>
        <dbReference type="Pfam" id="PF20710"/>
    </source>
</evidence>
<feature type="compositionally biased region" description="Polar residues" evidence="1">
    <location>
        <begin position="39"/>
        <end position="62"/>
    </location>
</feature>
<accession>A0A1E7F6M0</accession>
<feature type="compositionally biased region" description="Low complexity" evidence="1">
    <location>
        <begin position="1"/>
        <end position="38"/>
    </location>
</feature>
<evidence type="ECO:0000313" key="4">
    <source>
        <dbReference type="Proteomes" id="UP000095751"/>
    </source>
</evidence>